<organism evidence="1 2">
    <name type="scientific">Vibrio sinensis</name>
    <dbReference type="NCBI Taxonomy" id="2302434"/>
    <lineage>
        <taxon>Bacteria</taxon>
        <taxon>Pseudomonadati</taxon>
        <taxon>Pseudomonadota</taxon>
        <taxon>Gammaproteobacteria</taxon>
        <taxon>Vibrionales</taxon>
        <taxon>Vibrionaceae</taxon>
        <taxon>Vibrio</taxon>
    </lineage>
</organism>
<reference evidence="1 2" key="1">
    <citation type="submission" date="2018-08" db="EMBL/GenBank/DDBJ databases">
        <title>Vibrio isolated from the Eastern China Marginal Seas.</title>
        <authorList>
            <person name="Li Y."/>
        </authorList>
    </citation>
    <scope>NUCLEOTIDE SEQUENCE [LARGE SCALE GENOMIC DNA]</scope>
    <source>
        <strain evidence="1 2">BEI233</strain>
    </source>
</reference>
<gene>
    <name evidence="1" type="ORF">DZ860_02360</name>
</gene>
<evidence type="ECO:0000313" key="2">
    <source>
        <dbReference type="Proteomes" id="UP000273252"/>
    </source>
</evidence>
<dbReference type="Pfam" id="PF14375">
    <property type="entry name" value="Cys_rich_CWC"/>
    <property type="match status" value="1"/>
</dbReference>
<evidence type="ECO:0000313" key="1">
    <source>
        <dbReference type="EMBL" id="RJX75791.1"/>
    </source>
</evidence>
<dbReference type="InterPro" id="IPR032720">
    <property type="entry name" value="Cys_rich_CWC"/>
</dbReference>
<sequence length="102" mass="11170">MKSPCRAACKNVGGICSGCFRTMNEIIGWVSLSEDQRFNIMNALSGEQSTHVCPTCDSPAQCDIANGKETCWCFELEKREMPANSDAKSCLCRQCLSKLPLA</sequence>
<keyword evidence="2" id="KW-1185">Reference proteome</keyword>
<dbReference type="InterPro" id="IPR010710">
    <property type="entry name" value="DUF1289"/>
</dbReference>
<dbReference type="AlphaFoldDB" id="A0A3A6RGE4"/>
<dbReference type="EMBL" id="QVMU01000001">
    <property type="protein sequence ID" value="RJX75791.1"/>
    <property type="molecule type" value="Genomic_DNA"/>
</dbReference>
<accession>A0A3A6RGE4</accession>
<dbReference type="Pfam" id="PF06945">
    <property type="entry name" value="DUF1289"/>
    <property type="match status" value="1"/>
</dbReference>
<dbReference type="Proteomes" id="UP000273252">
    <property type="component" value="Unassembled WGS sequence"/>
</dbReference>
<dbReference type="OrthoDB" id="8911262at2"/>
<comment type="caution">
    <text evidence="1">The sequence shown here is derived from an EMBL/GenBank/DDBJ whole genome shotgun (WGS) entry which is preliminary data.</text>
</comment>
<dbReference type="RefSeq" id="WP_120029541.1">
    <property type="nucleotide sequence ID" value="NZ_QVMU01000001.1"/>
</dbReference>
<proteinExistence type="predicted"/>
<protein>
    <submittedName>
        <fullName evidence="1">DUF1289 domain-containing protein</fullName>
    </submittedName>
</protein>
<name>A0A3A6RGE4_9VIBR</name>